<feature type="domain" description="Major facilitator superfamily (MFS) profile" evidence="7">
    <location>
        <begin position="25"/>
        <end position="412"/>
    </location>
</feature>
<reference evidence="8 9" key="1">
    <citation type="submission" date="2020-08" db="EMBL/GenBank/DDBJ databases">
        <title>Cohnella phylogeny.</title>
        <authorList>
            <person name="Dunlap C."/>
        </authorList>
    </citation>
    <scope>NUCLEOTIDE SEQUENCE [LARGE SCALE GENOMIC DNA]</scope>
    <source>
        <strain evidence="8 9">DSM 25241</strain>
    </source>
</reference>
<keyword evidence="5 6" id="KW-0472">Membrane</keyword>
<dbReference type="InterPro" id="IPR011701">
    <property type="entry name" value="MFS"/>
</dbReference>
<dbReference type="PANTHER" id="PTHR23531:SF2">
    <property type="entry name" value="PERMEASE"/>
    <property type="match status" value="1"/>
</dbReference>
<feature type="transmembrane region" description="Helical" evidence="6">
    <location>
        <begin position="363"/>
        <end position="383"/>
    </location>
</feature>
<evidence type="ECO:0000313" key="9">
    <source>
        <dbReference type="Proteomes" id="UP000535838"/>
    </source>
</evidence>
<evidence type="ECO:0000256" key="4">
    <source>
        <dbReference type="ARBA" id="ARBA00022989"/>
    </source>
</evidence>
<feature type="transmembrane region" description="Helical" evidence="6">
    <location>
        <begin position="92"/>
        <end position="115"/>
    </location>
</feature>
<feature type="transmembrane region" description="Helical" evidence="6">
    <location>
        <begin position="121"/>
        <end position="142"/>
    </location>
</feature>
<accession>A0A841SYC7</accession>
<keyword evidence="4 6" id="KW-1133">Transmembrane helix</keyword>
<dbReference type="GO" id="GO:0022857">
    <property type="term" value="F:transmembrane transporter activity"/>
    <property type="evidence" value="ECO:0007669"/>
    <property type="project" value="InterPro"/>
</dbReference>
<evidence type="ECO:0000259" key="7">
    <source>
        <dbReference type="PROSITE" id="PS50850"/>
    </source>
</evidence>
<dbReference type="InterPro" id="IPR020846">
    <property type="entry name" value="MFS_dom"/>
</dbReference>
<dbReference type="Gene3D" id="1.20.1250.20">
    <property type="entry name" value="MFS general substrate transporter like domains"/>
    <property type="match status" value="1"/>
</dbReference>
<dbReference type="SUPFAM" id="SSF103473">
    <property type="entry name" value="MFS general substrate transporter"/>
    <property type="match status" value="1"/>
</dbReference>
<evidence type="ECO:0000256" key="2">
    <source>
        <dbReference type="ARBA" id="ARBA00022448"/>
    </source>
</evidence>
<dbReference type="InterPro" id="IPR036259">
    <property type="entry name" value="MFS_trans_sf"/>
</dbReference>
<feature type="transmembrane region" description="Helical" evidence="6">
    <location>
        <begin position="270"/>
        <end position="288"/>
    </location>
</feature>
<dbReference type="PANTHER" id="PTHR23531">
    <property type="entry name" value="QUINOLENE RESISTANCE PROTEIN NORA"/>
    <property type="match status" value="1"/>
</dbReference>
<feature type="transmembrane region" description="Helical" evidence="6">
    <location>
        <begin position="62"/>
        <end position="80"/>
    </location>
</feature>
<name>A0A841SYC7_9BACL</name>
<evidence type="ECO:0000256" key="6">
    <source>
        <dbReference type="SAM" id="Phobius"/>
    </source>
</evidence>
<dbReference type="AlphaFoldDB" id="A0A841SYC7"/>
<proteinExistence type="predicted"/>
<gene>
    <name evidence="8" type="ORF">H7B67_15960</name>
</gene>
<dbReference type="PROSITE" id="PS00217">
    <property type="entry name" value="SUGAR_TRANSPORT_2"/>
    <property type="match status" value="1"/>
</dbReference>
<evidence type="ECO:0000256" key="5">
    <source>
        <dbReference type="ARBA" id="ARBA00023136"/>
    </source>
</evidence>
<dbReference type="InterPro" id="IPR052714">
    <property type="entry name" value="MFS_Exporter"/>
</dbReference>
<dbReference type="Proteomes" id="UP000535838">
    <property type="component" value="Unassembled WGS sequence"/>
</dbReference>
<dbReference type="PROSITE" id="PS50850">
    <property type="entry name" value="MFS"/>
    <property type="match status" value="1"/>
</dbReference>
<feature type="transmembrane region" description="Helical" evidence="6">
    <location>
        <begin position="237"/>
        <end position="258"/>
    </location>
</feature>
<evidence type="ECO:0000313" key="8">
    <source>
        <dbReference type="EMBL" id="MBB6635616.1"/>
    </source>
</evidence>
<dbReference type="InterPro" id="IPR005829">
    <property type="entry name" value="Sugar_transporter_CS"/>
</dbReference>
<keyword evidence="9" id="KW-1185">Reference proteome</keyword>
<feature type="transmembrane region" description="Helical" evidence="6">
    <location>
        <begin position="154"/>
        <end position="174"/>
    </location>
</feature>
<feature type="transmembrane region" description="Helical" evidence="6">
    <location>
        <begin position="389"/>
        <end position="408"/>
    </location>
</feature>
<protein>
    <submittedName>
        <fullName evidence="8">MFS transporter</fullName>
    </submittedName>
</protein>
<feature type="transmembrane region" description="Helical" evidence="6">
    <location>
        <begin position="21"/>
        <end position="42"/>
    </location>
</feature>
<comment type="caution">
    <text evidence="8">The sequence shown here is derived from an EMBL/GenBank/DDBJ whole genome shotgun (WGS) entry which is preliminary data.</text>
</comment>
<feature type="transmembrane region" description="Helical" evidence="6">
    <location>
        <begin position="180"/>
        <end position="200"/>
    </location>
</feature>
<feature type="transmembrane region" description="Helical" evidence="6">
    <location>
        <begin position="323"/>
        <end position="343"/>
    </location>
</feature>
<dbReference type="GO" id="GO:0005886">
    <property type="term" value="C:plasma membrane"/>
    <property type="evidence" value="ECO:0007669"/>
    <property type="project" value="UniProtKB-SubCell"/>
</dbReference>
<dbReference type="Pfam" id="PF07690">
    <property type="entry name" value="MFS_1"/>
    <property type="match status" value="1"/>
</dbReference>
<comment type="subcellular location">
    <subcellularLocation>
        <location evidence="1">Cell membrane</location>
        <topology evidence="1">Multi-pass membrane protein</topology>
    </subcellularLocation>
</comment>
<dbReference type="CDD" id="cd17489">
    <property type="entry name" value="MFS_YfcJ_like"/>
    <property type="match status" value="1"/>
</dbReference>
<evidence type="ECO:0000256" key="1">
    <source>
        <dbReference type="ARBA" id="ARBA00004651"/>
    </source>
</evidence>
<feature type="transmembrane region" description="Helical" evidence="6">
    <location>
        <begin position="300"/>
        <end position="317"/>
    </location>
</feature>
<dbReference type="EMBL" id="JACJVQ010000013">
    <property type="protein sequence ID" value="MBB6635616.1"/>
    <property type="molecule type" value="Genomic_DNA"/>
</dbReference>
<evidence type="ECO:0000256" key="3">
    <source>
        <dbReference type="ARBA" id="ARBA00022692"/>
    </source>
</evidence>
<organism evidence="8 9">
    <name type="scientific">Cohnella thailandensis</name>
    <dbReference type="NCBI Taxonomy" id="557557"/>
    <lineage>
        <taxon>Bacteria</taxon>
        <taxon>Bacillati</taxon>
        <taxon>Bacillota</taxon>
        <taxon>Bacilli</taxon>
        <taxon>Bacillales</taxon>
        <taxon>Paenibacillaceae</taxon>
        <taxon>Cohnella</taxon>
    </lineage>
</organism>
<keyword evidence="3 6" id="KW-0812">Transmembrane</keyword>
<sequence length="423" mass="46528">MTTNQNNSKEGEYILDSKQSLWTRNFFSICFSSFFIFITFYAMTATLPTFVTDELGGNQQQAGWVLTFYVIAAVIMRPFAGRLMDGPGRMKLLLIATALFMVCSFFYPMIAGFGILLVLRFIHGLSFGAATTANGTIVVEYIPANRRGEGMGYYTLAMNLAMVLGPFMGLLLIQNASFDLFFYVLMVLCVLGMILAVVVSRSRRDRADAKPAQAANEVKAAGQKPRFSWRSYIEPKAIPISFVAMFLSMAYASILSFVPSFAKEIGLESYSSYYFIVYAVMIVAVRPFTGKIFDRLHRNYIVYPTLLLYVIGLIVLATAHSGFMFLLSAAIIGLGFGSLSPCLQTIAIQMAPREKVGLATGTYFIFFDGGVGIGSAVLGSIAAATNNRVMYLCSMVSVLLGAIVYFWLMHRRPSHQAEAADAA</sequence>
<keyword evidence="2" id="KW-0813">Transport</keyword>